<sequence>MRIIRTFAAVAISACASVGLAGPAAADNPPPHPQVLEGAYDYIENGKKIGTWEIYPTCVPTVGDLREPLYIPVGCTLHVAPSEDVTGGNAVMTSGVWQFSTPKRKGIQCPDGSWEQVTETIKFDPIALTGTRKVLTTANPECNLRPSMTDFPFTLVRSGQLPIPVDRYPLICEPGGLRRCF</sequence>
<comment type="caution">
    <text evidence="2">The sequence shown here is derived from an EMBL/GenBank/DDBJ whole genome shotgun (WGS) entry which is preliminary data.</text>
</comment>
<reference evidence="3" key="1">
    <citation type="submission" date="2023-07" db="EMBL/GenBank/DDBJ databases">
        <authorList>
            <person name="Deng Y."/>
            <person name="Zhang Y.-Q."/>
        </authorList>
    </citation>
    <scope>NUCLEOTIDE SEQUENCE [LARGE SCALE GENOMIC DNA]</scope>
    <source>
        <strain evidence="3">CPCC 205710</strain>
    </source>
</reference>
<keyword evidence="3" id="KW-1185">Reference proteome</keyword>
<organism evidence="2 3">
    <name type="scientific">Mycobacterium deserti</name>
    <dbReference type="NCBI Taxonomy" id="2978347"/>
    <lineage>
        <taxon>Bacteria</taxon>
        <taxon>Bacillati</taxon>
        <taxon>Actinomycetota</taxon>
        <taxon>Actinomycetes</taxon>
        <taxon>Mycobacteriales</taxon>
        <taxon>Mycobacteriaceae</taxon>
        <taxon>Mycobacterium</taxon>
    </lineage>
</organism>
<accession>A0ABT2MDH0</accession>
<keyword evidence="1" id="KW-0732">Signal</keyword>
<feature type="signal peptide" evidence="1">
    <location>
        <begin position="1"/>
        <end position="26"/>
    </location>
</feature>
<evidence type="ECO:0000313" key="2">
    <source>
        <dbReference type="EMBL" id="MCT7660307.1"/>
    </source>
</evidence>
<dbReference type="Proteomes" id="UP001206639">
    <property type="component" value="Unassembled WGS sequence"/>
</dbReference>
<protein>
    <recommendedName>
        <fullName evidence="4">Secreted protein</fullName>
    </recommendedName>
</protein>
<dbReference type="EMBL" id="JAODWD010000004">
    <property type="protein sequence ID" value="MCT7660307.1"/>
    <property type="molecule type" value="Genomic_DNA"/>
</dbReference>
<name>A0ABT2MDH0_9MYCO</name>
<feature type="chain" id="PRO_5046900766" description="Secreted protein" evidence="1">
    <location>
        <begin position="27"/>
        <end position="181"/>
    </location>
</feature>
<evidence type="ECO:0000256" key="1">
    <source>
        <dbReference type="SAM" id="SignalP"/>
    </source>
</evidence>
<evidence type="ECO:0008006" key="4">
    <source>
        <dbReference type="Google" id="ProtNLM"/>
    </source>
</evidence>
<proteinExistence type="predicted"/>
<gene>
    <name evidence="2" type="ORF">N4S67_17990</name>
</gene>
<evidence type="ECO:0000313" key="3">
    <source>
        <dbReference type="Proteomes" id="UP001206639"/>
    </source>
</evidence>